<reference evidence="6" key="1">
    <citation type="submission" date="2017-09" db="EMBL/GenBank/DDBJ databases">
        <title>Metaegenomics of thermophilic ammonia-oxidizing enrichment culture.</title>
        <authorList>
            <person name="Kato S."/>
            <person name="Suzuki K."/>
        </authorList>
    </citation>
    <scope>NUCLEOTIDE SEQUENCE [LARGE SCALE GENOMIC DNA]</scope>
</reference>
<evidence type="ECO:0000256" key="3">
    <source>
        <dbReference type="ARBA" id="ARBA00022884"/>
    </source>
</evidence>
<dbReference type="GO" id="GO:0003723">
    <property type="term" value="F:RNA binding"/>
    <property type="evidence" value="ECO:0007669"/>
    <property type="project" value="UniProtKB-KW"/>
</dbReference>
<keyword evidence="4" id="KW-0051">Antiviral defense</keyword>
<accession>A0A2H5XG75</accession>
<comment type="similarity">
    <text evidence="1">Belongs to the CRISPR-associated Csm4 family.</text>
</comment>
<dbReference type="InterPro" id="IPR005510">
    <property type="entry name" value="Csm4"/>
</dbReference>
<evidence type="ECO:0000256" key="1">
    <source>
        <dbReference type="ARBA" id="ARBA00005772"/>
    </source>
</evidence>
<dbReference type="Proteomes" id="UP000236173">
    <property type="component" value="Unassembled WGS sequence"/>
</dbReference>
<sequence length="367" mass="41114">MKEMLTLAIYLRPKSSVGSWLSSDTLFGAMCWAIRLTEGEQVLKQWLERCQSDPPEWFLSSAFPFVDADKPLHFLPKPLILNPDAGTVAEVAGDDRKRLLEAMRQAKTISKCAYISETLFASAARGEMKAKVLLEKVFDGAIEIKSGCILTKSETDLLPKRLWSTRHSRSTKRLWSTVDTQHTAVDRVLTSAAEGLLYFDTEHFFGERVGLFFLLNCPDEFPIDPVIRFWEHGGLGGNRSVGKGHFEIRKQPADDWLTQLQPTKGKVVILLSHCIPKGNEFALDSSIYRLISKRPKFESAFGQPHRVYKGIVRFIAEGSVLVPKQDKSAFGQLVKVGEQTDFDGVSHPVYHNGLGFALKAVMADEVE</sequence>
<name>A0A2H5XG75_9BACT</name>
<proteinExistence type="inferred from homology"/>
<dbReference type="NCBIfam" id="TIGR01903">
    <property type="entry name" value="cas5_csm4"/>
    <property type="match status" value="1"/>
</dbReference>
<evidence type="ECO:0000256" key="2">
    <source>
        <dbReference type="ARBA" id="ARBA00016109"/>
    </source>
</evidence>
<protein>
    <recommendedName>
        <fullName evidence="2">CRISPR system Cms protein Csm4</fullName>
    </recommendedName>
</protein>
<comment type="caution">
    <text evidence="5">The sequence shown here is derived from an EMBL/GenBank/DDBJ whole genome shotgun (WGS) entry which is preliminary data.</text>
</comment>
<dbReference type="GO" id="GO:0051607">
    <property type="term" value="P:defense response to virus"/>
    <property type="evidence" value="ECO:0007669"/>
    <property type="project" value="UniProtKB-KW"/>
</dbReference>
<dbReference type="AlphaFoldDB" id="A0A2H5XG75"/>
<evidence type="ECO:0000256" key="4">
    <source>
        <dbReference type="ARBA" id="ARBA00023118"/>
    </source>
</evidence>
<dbReference type="EMBL" id="BEHT01000057">
    <property type="protein sequence ID" value="GBD00183.1"/>
    <property type="molecule type" value="Genomic_DNA"/>
</dbReference>
<evidence type="ECO:0000313" key="6">
    <source>
        <dbReference type="Proteomes" id="UP000236173"/>
    </source>
</evidence>
<keyword evidence="3" id="KW-0694">RNA-binding</keyword>
<organism evidence="5 6">
    <name type="scientific">Candidatus Fervidibacter japonicus</name>
    <dbReference type="NCBI Taxonomy" id="2035412"/>
    <lineage>
        <taxon>Bacteria</taxon>
        <taxon>Candidatus Fervidibacterota</taxon>
        <taxon>Candidatus Fervidibacter</taxon>
    </lineage>
</organism>
<gene>
    <name evidence="5" type="ORF">HRbin17_02721</name>
</gene>
<evidence type="ECO:0000313" key="5">
    <source>
        <dbReference type="EMBL" id="GBD00183.1"/>
    </source>
</evidence>